<evidence type="ECO:0000259" key="1">
    <source>
        <dbReference type="PROSITE" id="PS50878"/>
    </source>
</evidence>
<evidence type="ECO:0000313" key="2">
    <source>
        <dbReference type="EMBL" id="KAJ7405760.1"/>
    </source>
</evidence>
<reference evidence="2" key="1">
    <citation type="submission" date="2019-10" db="EMBL/GenBank/DDBJ databases">
        <authorList>
            <person name="Soares A.E.R."/>
            <person name="Aleixo A."/>
            <person name="Schneider P."/>
            <person name="Miyaki C.Y."/>
            <person name="Schneider M.P."/>
            <person name="Mello C."/>
            <person name="Vasconcelos A.T.R."/>
        </authorList>
    </citation>
    <scope>NUCLEOTIDE SEQUENCE</scope>
    <source>
        <tissue evidence="2">Muscle</tissue>
    </source>
</reference>
<dbReference type="Pfam" id="PF00078">
    <property type="entry name" value="RVT_1"/>
    <property type="match status" value="1"/>
</dbReference>
<dbReference type="PANTHER" id="PTHR33332">
    <property type="entry name" value="REVERSE TRANSCRIPTASE DOMAIN-CONTAINING PROTEIN"/>
    <property type="match status" value="1"/>
</dbReference>
<name>A0ABQ9CN03_9PASS</name>
<proteinExistence type="predicted"/>
<dbReference type="Proteomes" id="UP001145742">
    <property type="component" value="Unassembled WGS sequence"/>
</dbReference>
<dbReference type="EMBL" id="WHWB01034693">
    <property type="protein sequence ID" value="KAJ7405760.1"/>
    <property type="molecule type" value="Genomic_DNA"/>
</dbReference>
<dbReference type="InterPro" id="IPR000477">
    <property type="entry name" value="RT_dom"/>
</dbReference>
<accession>A0ABQ9CN03</accession>
<organism evidence="2 3">
    <name type="scientific">Willisornis vidua</name>
    <name type="common">Xingu scale-backed antbird</name>
    <dbReference type="NCBI Taxonomy" id="1566151"/>
    <lineage>
        <taxon>Eukaryota</taxon>
        <taxon>Metazoa</taxon>
        <taxon>Chordata</taxon>
        <taxon>Craniata</taxon>
        <taxon>Vertebrata</taxon>
        <taxon>Euteleostomi</taxon>
        <taxon>Archelosauria</taxon>
        <taxon>Archosauria</taxon>
        <taxon>Dinosauria</taxon>
        <taxon>Saurischia</taxon>
        <taxon>Theropoda</taxon>
        <taxon>Coelurosauria</taxon>
        <taxon>Aves</taxon>
        <taxon>Neognathae</taxon>
        <taxon>Neoaves</taxon>
        <taxon>Telluraves</taxon>
        <taxon>Australaves</taxon>
        <taxon>Passeriformes</taxon>
        <taxon>Thamnophilidae</taxon>
        <taxon>Willisornis</taxon>
    </lineage>
</organism>
<dbReference type="PROSITE" id="PS50878">
    <property type="entry name" value="RT_POL"/>
    <property type="match status" value="1"/>
</dbReference>
<protein>
    <submittedName>
        <fullName evidence="2">RNA-directed DNA polymerase from mobile element jockey-like protein</fullName>
    </submittedName>
</protein>
<evidence type="ECO:0000313" key="3">
    <source>
        <dbReference type="Proteomes" id="UP001145742"/>
    </source>
</evidence>
<gene>
    <name evidence="2" type="ORF">WISP_138513</name>
</gene>
<comment type="caution">
    <text evidence="2">The sequence shown here is derived from an EMBL/GenBank/DDBJ whole genome shotgun (WGS) entry which is preliminary data.</text>
</comment>
<feature type="domain" description="Reverse transcriptase" evidence="1">
    <location>
        <begin position="1"/>
        <end position="175"/>
    </location>
</feature>
<sequence length="175" mass="19421">MKKIILDVISKHIKEKVTGSSQHGMTKGKSFLTNPIAFYDGMAGLVNKGRALDVVYLHFSKASDTVSHNILIGKLRKCGLDEWIVRWIKTWLNSRAQSFGRAESSWRPAVSSVPQGPVLGPVLFNLFINSLDKGIEYILSKFADDTKLRRGADTSKGCAAIQQDLGQLESWARET</sequence>
<keyword evidence="3" id="KW-1185">Reference proteome</keyword>